<evidence type="ECO:0000313" key="3">
    <source>
        <dbReference type="Proteomes" id="UP000218231"/>
    </source>
</evidence>
<keyword evidence="3" id="KW-1185">Reference proteome</keyword>
<gene>
    <name evidence="2" type="ORF">WR25_01576</name>
</gene>
<feature type="region of interest" description="Disordered" evidence="1">
    <location>
        <begin position="92"/>
        <end position="132"/>
    </location>
</feature>
<dbReference type="Proteomes" id="UP000218231">
    <property type="component" value="Unassembled WGS sequence"/>
</dbReference>
<organism evidence="2 3">
    <name type="scientific">Diploscapter pachys</name>
    <dbReference type="NCBI Taxonomy" id="2018661"/>
    <lineage>
        <taxon>Eukaryota</taxon>
        <taxon>Metazoa</taxon>
        <taxon>Ecdysozoa</taxon>
        <taxon>Nematoda</taxon>
        <taxon>Chromadorea</taxon>
        <taxon>Rhabditida</taxon>
        <taxon>Rhabditina</taxon>
        <taxon>Rhabditomorpha</taxon>
        <taxon>Rhabditoidea</taxon>
        <taxon>Rhabditidae</taxon>
        <taxon>Diploscapter</taxon>
    </lineage>
</organism>
<name>A0A2A2K0C0_9BILA</name>
<protein>
    <submittedName>
        <fullName evidence="2">Uncharacterized protein</fullName>
    </submittedName>
</protein>
<feature type="compositionally biased region" description="Low complexity" evidence="1">
    <location>
        <begin position="95"/>
        <end position="132"/>
    </location>
</feature>
<proteinExistence type="predicted"/>
<feature type="region of interest" description="Disordered" evidence="1">
    <location>
        <begin position="1"/>
        <end position="39"/>
    </location>
</feature>
<evidence type="ECO:0000313" key="2">
    <source>
        <dbReference type="EMBL" id="PAV67368.1"/>
    </source>
</evidence>
<comment type="caution">
    <text evidence="2">The sequence shown here is derived from an EMBL/GenBank/DDBJ whole genome shotgun (WGS) entry which is preliminary data.</text>
</comment>
<evidence type="ECO:0000256" key="1">
    <source>
        <dbReference type="SAM" id="MobiDB-lite"/>
    </source>
</evidence>
<sequence length="220" mass="23629">MSAGQQSASNREPQGQPRMHALMPGVDDCSQADQCIEPQHQPLAEAQRARVEADQLHISRRERACQRAPLPGTTHKAKVFCTERIQACLQARTPSGNGNASKRSSSSPKPSWNNWLLRSVSPSPANSRASSAQASGLRSMRRLLSSLGLAFQGPFEQLITLLHLAQLIGRASGAEVVEQWLAIGFCGTLQMALSTRPASLGQVQLPLLDSDAFATVTVAP</sequence>
<dbReference type="EMBL" id="LIAE01009940">
    <property type="protein sequence ID" value="PAV67368.1"/>
    <property type="molecule type" value="Genomic_DNA"/>
</dbReference>
<reference evidence="2 3" key="1">
    <citation type="journal article" date="2017" name="Curr. Biol.">
        <title>Genome architecture and evolution of a unichromosomal asexual nematode.</title>
        <authorList>
            <person name="Fradin H."/>
            <person name="Zegar C."/>
            <person name="Gutwein M."/>
            <person name="Lucas J."/>
            <person name="Kovtun M."/>
            <person name="Corcoran D."/>
            <person name="Baugh L.R."/>
            <person name="Kiontke K."/>
            <person name="Gunsalus K."/>
            <person name="Fitch D.H."/>
            <person name="Piano F."/>
        </authorList>
    </citation>
    <scope>NUCLEOTIDE SEQUENCE [LARGE SCALE GENOMIC DNA]</scope>
    <source>
        <strain evidence="2">PF1309</strain>
    </source>
</reference>
<feature type="compositionally biased region" description="Polar residues" evidence="1">
    <location>
        <begin position="1"/>
        <end position="13"/>
    </location>
</feature>
<accession>A0A2A2K0C0</accession>
<dbReference type="AlphaFoldDB" id="A0A2A2K0C0"/>